<dbReference type="OrthoDB" id="6152074at2759"/>
<reference evidence="1" key="1">
    <citation type="submission" date="2020-08" db="EMBL/GenBank/DDBJ databases">
        <title>Multicomponent nature underlies the extraordinary mechanical properties of spider dragline silk.</title>
        <authorList>
            <person name="Kono N."/>
            <person name="Nakamura H."/>
            <person name="Mori M."/>
            <person name="Yoshida Y."/>
            <person name="Ohtoshi R."/>
            <person name="Malay A.D."/>
            <person name="Moran D.A.P."/>
            <person name="Tomita M."/>
            <person name="Numata K."/>
            <person name="Arakawa K."/>
        </authorList>
    </citation>
    <scope>NUCLEOTIDE SEQUENCE</scope>
</reference>
<comment type="caution">
    <text evidence="1">The sequence shown here is derived from an EMBL/GenBank/DDBJ whole genome shotgun (WGS) entry which is preliminary data.</text>
</comment>
<protein>
    <submittedName>
        <fullName evidence="1">Uncharacterized protein</fullName>
    </submittedName>
</protein>
<keyword evidence="2" id="KW-1185">Reference proteome</keyword>
<gene>
    <name evidence="1" type="ORF">NPIL_598971</name>
</gene>
<dbReference type="Proteomes" id="UP000887013">
    <property type="component" value="Unassembled WGS sequence"/>
</dbReference>
<evidence type="ECO:0000313" key="1">
    <source>
        <dbReference type="EMBL" id="GFT83808.1"/>
    </source>
</evidence>
<proteinExistence type="predicted"/>
<accession>A0A8X6PQT5</accession>
<organism evidence="1 2">
    <name type="scientific">Nephila pilipes</name>
    <name type="common">Giant wood spider</name>
    <name type="synonym">Nephila maculata</name>
    <dbReference type="NCBI Taxonomy" id="299642"/>
    <lineage>
        <taxon>Eukaryota</taxon>
        <taxon>Metazoa</taxon>
        <taxon>Ecdysozoa</taxon>
        <taxon>Arthropoda</taxon>
        <taxon>Chelicerata</taxon>
        <taxon>Arachnida</taxon>
        <taxon>Araneae</taxon>
        <taxon>Araneomorphae</taxon>
        <taxon>Entelegynae</taxon>
        <taxon>Araneoidea</taxon>
        <taxon>Nephilidae</taxon>
        <taxon>Nephila</taxon>
    </lineage>
</organism>
<sequence>MSRKKVFKTSEEAVEYIFSEELESEMIVLPPEVDEFTDEEGFDDSETLDPSVRDLICPIIYMAVVNTCVIYNMVNAEKKSIKEIRRYIVIAYLKKGNTVQKQIGRPSHTTSSRVKEIDTVRRDGVGHIIG</sequence>
<dbReference type="EMBL" id="BMAW01072615">
    <property type="protein sequence ID" value="GFT83808.1"/>
    <property type="molecule type" value="Genomic_DNA"/>
</dbReference>
<dbReference type="AlphaFoldDB" id="A0A8X6PQT5"/>
<name>A0A8X6PQT5_NEPPI</name>
<evidence type="ECO:0000313" key="2">
    <source>
        <dbReference type="Proteomes" id="UP000887013"/>
    </source>
</evidence>